<name>A0AAV4PUB3_CAEEX</name>
<gene>
    <name evidence="1" type="ORF">CEXT_240171</name>
</gene>
<organism evidence="1 2">
    <name type="scientific">Caerostris extrusa</name>
    <name type="common">Bark spider</name>
    <name type="synonym">Caerostris bankana</name>
    <dbReference type="NCBI Taxonomy" id="172846"/>
    <lineage>
        <taxon>Eukaryota</taxon>
        <taxon>Metazoa</taxon>
        <taxon>Ecdysozoa</taxon>
        <taxon>Arthropoda</taxon>
        <taxon>Chelicerata</taxon>
        <taxon>Arachnida</taxon>
        <taxon>Araneae</taxon>
        <taxon>Araneomorphae</taxon>
        <taxon>Entelegynae</taxon>
        <taxon>Araneoidea</taxon>
        <taxon>Araneidae</taxon>
        <taxon>Caerostris</taxon>
    </lineage>
</organism>
<dbReference type="EMBL" id="BPLR01005209">
    <property type="protein sequence ID" value="GIY00634.1"/>
    <property type="molecule type" value="Genomic_DNA"/>
</dbReference>
<reference evidence="1 2" key="1">
    <citation type="submission" date="2021-06" db="EMBL/GenBank/DDBJ databases">
        <title>Caerostris extrusa draft genome.</title>
        <authorList>
            <person name="Kono N."/>
            <person name="Arakawa K."/>
        </authorList>
    </citation>
    <scope>NUCLEOTIDE SEQUENCE [LARGE SCALE GENOMIC DNA]</scope>
</reference>
<evidence type="ECO:0000313" key="2">
    <source>
        <dbReference type="Proteomes" id="UP001054945"/>
    </source>
</evidence>
<accession>A0AAV4PUB3</accession>
<dbReference type="Proteomes" id="UP001054945">
    <property type="component" value="Unassembled WGS sequence"/>
</dbReference>
<protein>
    <submittedName>
        <fullName evidence="1">Uncharacterized protein</fullName>
    </submittedName>
</protein>
<dbReference type="AlphaFoldDB" id="A0AAV4PUB3"/>
<keyword evidence="2" id="KW-1185">Reference proteome</keyword>
<comment type="caution">
    <text evidence="1">The sequence shown here is derived from an EMBL/GenBank/DDBJ whole genome shotgun (WGS) entry which is preliminary data.</text>
</comment>
<evidence type="ECO:0000313" key="1">
    <source>
        <dbReference type="EMBL" id="GIY00634.1"/>
    </source>
</evidence>
<sequence length="109" mass="11551">MTLLTAMASTGHTAQKEKPLDDLLLTKPRSLTLSGRGSIKGSEQKYINGPKNVFPTPDICPPHPSDLSVPGQNTSITIPGAAVYQGCAGTAEDVMPHKGKYTFTSNKLI</sequence>
<proteinExistence type="predicted"/>